<organism evidence="5 6">
    <name type="scientific">Cysteiniphilum litorale</name>
    <dbReference type="NCBI Taxonomy" id="2056700"/>
    <lineage>
        <taxon>Bacteria</taxon>
        <taxon>Pseudomonadati</taxon>
        <taxon>Pseudomonadota</taxon>
        <taxon>Gammaproteobacteria</taxon>
        <taxon>Thiotrichales</taxon>
        <taxon>Fastidiosibacteraceae</taxon>
        <taxon>Cysteiniphilum</taxon>
    </lineage>
</organism>
<protein>
    <recommendedName>
        <fullName evidence="4">RCC1-like domain-containing protein</fullName>
    </recommendedName>
</protein>
<dbReference type="InterPro" id="IPR009091">
    <property type="entry name" value="RCC1/BLIP-II"/>
</dbReference>
<dbReference type="Proteomes" id="UP000636949">
    <property type="component" value="Unassembled WGS sequence"/>
</dbReference>
<evidence type="ECO:0000259" key="4">
    <source>
        <dbReference type="Pfam" id="PF25390"/>
    </source>
</evidence>
<dbReference type="InterPro" id="IPR051553">
    <property type="entry name" value="Ran_GTPase-activating"/>
</dbReference>
<name>A0A8J2Z6S7_9GAMM</name>
<dbReference type="Pfam" id="PF25390">
    <property type="entry name" value="WD40_RLD"/>
    <property type="match status" value="1"/>
</dbReference>
<dbReference type="EMBL" id="BMJS01000052">
    <property type="protein sequence ID" value="GGG07383.1"/>
    <property type="molecule type" value="Genomic_DNA"/>
</dbReference>
<feature type="chain" id="PRO_5035246189" description="RCC1-like domain-containing protein" evidence="3">
    <location>
        <begin position="25"/>
        <end position="1457"/>
    </location>
</feature>
<feature type="signal peptide" evidence="3">
    <location>
        <begin position="1"/>
        <end position="24"/>
    </location>
</feature>
<evidence type="ECO:0000256" key="2">
    <source>
        <dbReference type="ARBA" id="ARBA00022737"/>
    </source>
</evidence>
<dbReference type="RefSeq" id="WP_117003916.1">
    <property type="nucleotide sequence ID" value="NZ_BMJS01000052.1"/>
</dbReference>
<dbReference type="Gene3D" id="2.130.10.30">
    <property type="entry name" value="Regulator of chromosome condensation 1/beta-lactamase-inhibitor protein II"/>
    <property type="match status" value="2"/>
</dbReference>
<evidence type="ECO:0000256" key="3">
    <source>
        <dbReference type="SAM" id="SignalP"/>
    </source>
</evidence>
<evidence type="ECO:0000313" key="5">
    <source>
        <dbReference type="EMBL" id="GGG07383.1"/>
    </source>
</evidence>
<proteinExistence type="predicted"/>
<dbReference type="InterPro" id="IPR058923">
    <property type="entry name" value="RCC1-like_dom"/>
</dbReference>
<dbReference type="PANTHER" id="PTHR45982:SF1">
    <property type="entry name" value="REGULATOR OF CHROMOSOME CONDENSATION"/>
    <property type="match status" value="1"/>
</dbReference>
<evidence type="ECO:0000256" key="1">
    <source>
        <dbReference type="ARBA" id="ARBA00022658"/>
    </source>
</evidence>
<dbReference type="PROSITE" id="PS50012">
    <property type="entry name" value="RCC1_3"/>
    <property type="match status" value="3"/>
</dbReference>
<dbReference type="PROSITE" id="PS51257">
    <property type="entry name" value="PROKAR_LIPOPROTEIN"/>
    <property type="match status" value="1"/>
</dbReference>
<reference evidence="5" key="1">
    <citation type="journal article" date="2014" name="Int. J. Syst. Evol. Microbiol.">
        <title>Complete genome sequence of Corynebacterium casei LMG S-19264T (=DSM 44701T), isolated from a smear-ripened cheese.</title>
        <authorList>
            <consortium name="US DOE Joint Genome Institute (JGI-PGF)"/>
            <person name="Walter F."/>
            <person name="Albersmeier A."/>
            <person name="Kalinowski J."/>
            <person name="Ruckert C."/>
        </authorList>
    </citation>
    <scope>NUCLEOTIDE SEQUENCE</scope>
    <source>
        <strain evidence="5">CGMCC 1.15758</strain>
    </source>
</reference>
<dbReference type="PRINTS" id="PR00633">
    <property type="entry name" value="RCCNDNSATION"/>
</dbReference>
<keyword evidence="3" id="KW-0732">Signal</keyword>
<evidence type="ECO:0000313" key="6">
    <source>
        <dbReference type="Proteomes" id="UP000636949"/>
    </source>
</evidence>
<dbReference type="SUPFAM" id="SSF50985">
    <property type="entry name" value="RCC1/BLIP-II"/>
    <property type="match status" value="2"/>
</dbReference>
<dbReference type="OrthoDB" id="5603992at2"/>
<comment type="caution">
    <text evidence="5">The sequence shown here is derived from an EMBL/GenBank/DDBJ whole genome shotgun (WGS) entry which is preliminary data.</text>
</comment>
<dbReference type="InterPro" id="IPR000408">
    <property type="entry name" value="Reg_chr_condens"/>
</dbReference>
<accession>A0A8J2Z6S7</accession>
<keyword evidence="2" id="KW-0677">Repeat</keyword>
<dbReference type="GO" id="GO:0005737">
    <property type="term" value="C:cytoplasm"/>
    <property type="evidence" value="ECO:0007669"/>
    <property type="project" value="TreeGrafter"/>
</dbReference>
<reference evidence="5" key="2">
    <citation type="submission" date="2020-09" db="EMBL/GenBank/DDBJ databases">
        <authorList>
            <person name="Sun Q."/>
            <person name="Zhou Y."/>
        </authorList>
    </citation>
    <scope>NUCLEOTIDE SEQUENCE</scope>
    <source>
        <strain evidence="5">CGMCC 1.15758</strain>
    </source>
</reference>
<dbReference type="PANTHER" id="PTHR45982">
    <property type="entry name" value="REGULATOR OF CHROMOSOME CONDENSATION"/>
    <property type="match status" value="1"/>
</dbReference>
<feature type="domain" description="RCC1-like" evidence="4">
    <location>
        <begin position="1092"/>
        <end position="1405"/>
    </location>
</feature>
<keyword evidence="1" id="KW-0344">Guanine-nucleotide releasing factor</keyword>
<gene>
    <name evidence="5" type="ORF">GCM10010995_26180</name>
</gene>
<sequence>MKKIAQFNKLYTLCTLTLSGLSLAACGGGGTSEEATPTAQTKINAAVTMDTPDNVINGEKALYSTQLSAEISTFGMSAEPAQITAKYFSPQLSDVQANILQSNSGCYEGLQLKAGEHCEDHYEITSTTDNANYHGQLVYETTTGTVTTPIDIDFKAESNDVFNHSDIQVTSVGAFSPGLQTAIGIVNTSAKVLQNPQIIFPESVRGYIHALNSITTLKSGQATTLKFETDNSAEALAALKTWKDQLDQASINNFLYVKTNEQKGQKVDLTPSFSLMTLSADNTQSEYYLNADNNLEKIITLKNLTSDPIHNLDAQFSPQIDGVSADFSLCTLPLAAGASCQVKLIVGQHVSNTGISSFETNVTFTTDSKYQLDDITTTLAMDTNVKLNVDPLSALIHQHDNIIKLINNSNVNFKPSTLIDDYKIYDAAGVDISNQVNILSTSSCLLGKVVSPGTSCSLIINPALESAHSEPLKLVISNSNTVDEIMLPQYSSNGISIDNEHTPKTITTGKDLSIYLLLKPLEAKVLYGFKLPFDIPYTLDTSVKYSCQIGNKINVPCTAKLDISSSDLGLLSEITSVKVLWADSTTDVLTAQINIVDLNDPDASLEGLVYLNQLSQTPSNVITFDTEGLHINLTNNTNKVLQYLDATSPQWLQDIVDFQALDNMKILTANETQSVTLPLLAGKTIADLQQALVAHQAEVTNNNNPNASLEKVFGFSSNNAIDTFYPVINNLLYPTFDDGLLTQEVVFSQAGLRYIPIINTSNEAHTITFDHNLPTGVTLSQQTSSPEMTLCEDSMTLAGGATCYVAFDVTPDANEQSGNYFNLTLTPNIESGLLTTTLEMSFKTNFVNELSYAAPEAAINVPLTSTKHYDLKIINNEPYVDWLPSTDNANYRLTGDDLTGLQLTDSSLSPSCLSGAAVASGNYCYIGLEVSANSLPTDYGFALDMGNNSNLAQNDFNIGTVSIIDHGIASAELVANGQNVTAVVAGESFDLLIHAPENWFTETAIDQSFTISSSSPDLLIDDAESGICTLSQSEQSLTCQVHVTTSGSLAVGSYALNIYANNDMAISNSVVEFNIQSYAWKTLSSSYSSLGTCGIGHDNKAYCWGASDNGRLGSSFSGSATKPVAVSQGEIPVGATLHSIETGTDTTCVLDSNGQAYCWGNNRNGQLGINDNILTSTTSPKKVIQDGLNYQDIVVSHDHVCATTDLGKLYCWGDNSNGELAGASTQNTKLYIPTAVPQGAIPSGETIKQVSISGDNTCVLASNNWIYCSGNGDNGRLGNNSTQSKNSFVAIAQGNLTQGAYYTKVITGGGHSCAIANDNYVYCWGENSDGQLGDNSTVYSRIPVRVHAGAIPTSAVMQDVMVRTKATCIQADNKLYCFGKGSDGNLGTGNTSSKRTPVAVIQGEVSVSETIEKIYSGYCFVSNDQKAYCFGNNNDGQVGNNSTQDAYSPKLVKPYNN</sequence>
<dbReference type="GO" id="GO:0005085">
    <property type="term" value="F:guanyl-nucleotide exchange factor activity"/>
    <property type="evidence" value="ECO:0007669"/>
    <property type="project" value="TreeGrafter"/>
</dbReference>
<keyword evidence="6" id="KW-1185">Reference proteome</keyword>